<name>A0A9D7XI51_9BACT</name>
<dbReference type="InterPro" id="IPR015943">
    <property type="entry name" value="WD40/YVTN_repeat-like_dom_sf"/>
</dbReference>
<comment type="caution">
    <text evidence="1">The sequence shown here is derived from an EMBL/GenBank/DDBJ whole genome shotgun (WGS) entry which is preliminary data.</text>
</comment>
<gene>
    <name evidence="1" type="ORF">IPO85_13115</name>
</gene>
<dbReference type="InterPro" id="IPR011110">
    <property type="entry name" value="Reg_prop"/>
</dbReference>
<proteinExistence type="predicted"/>
<evidence type="ECO:0000313" key="2">
    <source>
        <dbReference type="Proteomes" id="UP000808349"/>
    </source>
</evidence>
<protein>
    <submittedName>
        <fullName evidence="1">Uncharacterized protein</fullName>
    </submittedName>
</protein>
<dbReference type="Pfam" id="PF07494">
    <property type="entry name" value="Reg_prop"/>
    <property type="match status" value="1"/>
</dbReference>
<dbReference type="SUPFAM" id="SSF63829">
    <property type="entry name" value="Calcium-dependent phosphotriesterase"/>
    <property type="match status" value="1"/>
</dbReference>
<sequence length="154" mass="17327">MKNNYSLFLLFLFIVSCKGQDTTKTLGNSVASDPESDIVSASLKDKNGNIWFAASGRRVYRYDAHLNDAIGQEKSFINFTEKDGLNSNDVSCIYEDNKDKLWFGTSVRVCYYDGNNFINFPIATTDSNNAYSSKDYYSEFPKQVGSILQDRAGN</sequence>
<dbReference type="Gene3D" id="2.130.10.10">
    <property type="entry name" value="YVTN repeat-like/Quinoprotein amine dehydrogenase"/>
    <property type="match status" value="1"/>
</dbReference>
<dbReference type="EMBL" id="JADKFW010000010">
    <property type="protein sequence ID" value="MBK9718422.1"/>
    <property type="molecule type" value="Genomic_DNA"/>
</dbReference>
<reference evidence="1 2" key="1">
    <citation type="submission" date="2020-10" db="EMBL/GenBank/DDBJ databases">
        <title>Connecting structure to function with the recovery of over 1000 high-quality activated sludge metagenome-assembled genomes encoding full-length rRNA genes using long-read sequencing.</title>
        <authorList>
            <person name="Singleton C.M."/>
            <person name="Petriglieri F."/>
            <person name="Kristensen J.M."/>
            <person name="Kirkegaard R.H."/>
            <person name="Michaelsen T.Y."/>
            <person name="Andersen M.H."/>
            <person name="Karst S.M."/>
            <person name="Dueholm M.S."/>
            <person name="Nielsen P.H."/>
            <person name="Albertsen M."/>
        </authorList>
    </citation>
    <scope>NUCLEOTIDE SEQUENCE [LARGE SCALE GENOMIC DNA]</scope>
    <source>
        <strain evidence="1">Ribe_18-Q3-R11-54_BAT3C.373</strain>
    </source>
</reference>
<organism evidence="1 2">
    <name type="scientific">Candidatus Defluviibacterium haderslevense</name>
    <dbReference type="NCBI Taxonomy" id="2981993"/>
    <lineage>
        <taxon>Bacteria</taxon>
        <taxon>Pseudomonadati</taxon>
        <taxon>Bacteroidota</taxon>
        <taxon>Saprospiria</taxon>
        <taxon>Saprospirales</taxon>
        <taxon>Saprospiraceae</taxon>
        <taxon>Candidatus Defluviibacterium</taxon>
    </lineage>
</organism>
<accession>A0A9D7XI51</accession>
<evidence type="ECO:0000313" key="1">
    <source>
        <dbReference type="EMBL" id="MBK9718422.1"/>
    </source>
</evidence>
<dbReference type="AlphaFoldDB" id="A0A9D7XI51"/>
<dbReference type="PROSITE" id="PS51257">
    <property type="entry name" value="PROKAR_LIPOPROTEIN"/>
    <property type="match status" value="1"/>
</dbReference>
<dbReference type="Proteomes" id="UP000808349">
    <property type="component" value="Unassembled WGS sequence"/>
</dbReference>